<dbReference type="PANTHER" id="PTHR13490:SF0">
    <property type="entry name" value="SMALL RIBOSOMAL SUBUNIT PROTEIN MS35"/>
    <property type="match status" value="1"/>
</dbReference>
<evidence type="ECO:0000259" key="2">
    <source>
        <dbReference type="Pfam" id="PF10213"/>
    </source>
</evidence>
<reference evidence="3 4" key="1">
    <citation type="submission" date="2016-12" db="EMBL/GenBank/DDBJ databases">
        <title>The genomes of Aspergillus section Nigri reveals drivers in fungal speciation.</title>
        <authorList>
            <consortium name="DOE Joint Genome Institute"/>
            <person name="Vesth T.C."/>
            <person name="Nybo J."/>
            <person name="Theobald S."/>
            <person name="Brandl J."/>
            <person name="Frisvad J.C."/>
            <person name="Nielsen K.F."/>
            <person name="Lyhne E.K."/>
            <person name="Kogle M.E."/>
            <person name="Kuo A."/>
            <person name="Riley R."/>
            <person name="Clum A."/>
            <person name="Nolan M."/>
            <person name="Lipzen A."/>
            <person name="Salamov A."/>
            <person name="Henrissat B."/>
            <person name="Wiebenga A."/>
            <person name="De Vries R.P."/>
            <person name="Grigoriev I.V."/>
            <person name="Mortensen U.H."/>
            <person name="Andersen M.R."/>
            <person name="Baker S.E."/>
        </authorList>
    </citation>
    <scope>NUCLEOTIDE SEQUENCE [LARGE SCALE GENOMIC DNA]</scope>
    <source>
        <strain evidence="3 4">CBS 117.55</strain>
    </source>
</reference>
<dbReference type="GO" id="GO:0032543">
    <property type="term" value="P:mitochondrial translation"/>
    <property type="evidence" value="ECO:0007669"/>
    <property type="project" value="InterPro"/>
</dbReference>
<dbReference type="Pfam" id="PF10213">
    <property type="entry name" value="MRP-S28"/>
    <property type="match status" value="1"/>
</dbReference>
<feature type="domain" description="Small ribosomal subunit protein mS35 mitochondrial conserved" evidence="2">
    <location>
        <begin position="196"/>
        <end position="317"/>
    </location>
</feature>
<dbReference type="RefSeq" id="XP_025402055.1">
    <property type="nucleotide sequence ID" value="XM_025542671.1"/>
</dbReference>
<keyword evidence="3" id="KW-0689">Ribosomal protein</keyword>
<accession>A0A317WQ08</accession>
<dbReference type="PANTHER" id="PTHR13490">
    <property type="entry name" value="MITOCHONDRIAL 28S RIBOSOMAL PROTEIN S28"/>
    <property type="match status" value="1"/>
</dbReference>
<dbReference type="GeneID" id="37064908"/>
<evidence type="ECO:0000313" key="3">
    <source>
        <dbReference type="EMBL" id="PWY88519.1"/>
    </source>
</evidence>
<comment type="caution">
    <text evidence="3">The sequence shown here is derived from an EMBL/GenBank/DDBJ whole genome shotgun (WGS) entry which is preliminary data.</text>
</comment>
<dbReference type="AlphaFoldDB" id="A0A317WQ08"/>
<dbReference type="VEuPathDB" id="FungiDB:BO70DRAFT_359975"/>
<keyword evidence="3" id="KW-0687">Ribonucleoprotein</keyword>
<protein>
    <submittedName>
        <fullName evidence="3">37S ribosomal protein Rsm24</fullName>
    </submittedName>
</protein>
<gene>
    <name evidence="3" type="ORF">BO70DRAFT_359975</name>
</gene>
<feature type="compositionally biased region" description="Basic and acidic residues" evidence="1">
    <location>
        <begin position="38"/>
        <end position="55"/>
    </location>
</feature>
<evidence type="ECO:0000256" key="1">
    <source>
        <dbReference type="SAM" id="MobiDB-lite"/>
    </source>
</evidence>
<dbReference type="EMBL" id="MSFL01000005">
    <property type="protein sequence ID" value="PWY88519.1"/>
    <property type="molecule type" value="Genomic_DNA"/>
</dbReference>
<sequence length="391" mass="45403">MASVARYLGRPAQLLVRRGQFPLTVPFRPFSVSRRTLMPKDPDFLPEPRELRPEELPPAPDYSPDDLPKEVRAQYDAMSLTEREEFDKFNRDMVAEYNNIGRRVAIFDEFDRQLNQIDRDIPLHFDDQPLSKKGNGFWAADEEDDEFAVDLDNDEHFNDDEITSMAHAELELHREIREYTRIAAWVMPSLSALAQPFTLPPSTHILRFRYTTYMGEQHPSEPKVVVELCSKDLTPTYLTEPQRQTFLKLVGTRYNPQTDIVRISCEKFGARAQNKRYLGDVIKTLIKEAKEGDAFTDIPLDVRHHKPKVTRRFPDEWVMTPERKKQLEARRAERARARDEELKPPVHGNQIVLDAIQSLPALNSSMVARATQEREKVAIKVNAKSQKKRLR</sequence>
<dbReference type="STRING" id="1448321.A0A317WQ08"/>
<feature type="region of interest" description="Disordered" evidence="1">
    <location>
        <begin position="38"/>
        <end position="67"/>
    </location>
</feature>
<keyword evidence="4" id="KW-1185">Reference proteome</keyword>
<evidence type="ECO:0000313" key="4">
    <source>
        <dbReference type="Proteomes" id="UP000247233"/>
    </source>
</evidence>
<name>A0A317WQ08_9EURO</name>
<dbReference type="InterPro" id="IPR039848">
    <property type="entry name" value="Ribosomal_mS35_mt"/>
</dbReference>
<dbReference type="OrthoDB" id="283424at2759"/>
<proteinExistence type="predicted"/>
<dbReference type="Proteomes" id="UP000247233">
    <property type="component" value="Unassembled WGS sequence"/>
</dbReference>
<organism evidence="3 4">
    <name type="scientific">Aspergillus heteromorphus CBS 117.55</name>
    <dbReference type="NCBI Taxonomy" id="1448321"/>
    <lineage>
        <taxon>Eukaryota</taxon>
        <taxon>Fungi</taxon>
        <taxon>Dikarya</taxon>
        <taxon>Ascomycota</taxon>
        <taxon>Pezizomycotina</taxon>
        <taxon>Eurotiomycetes</taxon>
        <taxon>Eurotiomycetidae</taxon>
        <taxon>Eurotiales</taxon>
        <taxon>Aspergillaceae</taxon>
        <taxon>Aspergillus</taxon>
        <taxon>Aspergillus subgen. Circumdati</taxon>
    </lineage>
</organism>
<dbReference type="GO" id="GO:0003735">
    <property type="term" value="F:structural constituent of ribosome"/>
    <property type="evidence" value="ECO:0007669"/>
    <property type="project" value="InterPro"/>
</dbReference>
<dbReference type="InterPro" id="IPR019349">
    <property type="entry name" value="Ribosomal_mS35_mit"/>
</dbReference>
<dbReference type="GO" id="GO:0005763">
    <property type="term" value="C:mitochondrial small ribosomal subunit"/>
    <property type="evidence" value="ECO:0007669"/>
    <property type="project" value="TreeGrafter"/>
</dbReference>